<dbReference type="Proteomes" id="UP000738517">
    <property type="component" value="Unassembled WGS sequence"/>
</dbReference>
<keyword evidence="2" id="KW-1185">Reference proteome</keyword>
<proteinExistence type="predicted"/>
<gene>
    <name evidence="1" type="ORF">EIZ48_27500</name>
</gene>
<protein>
    <submittedName>
        <fullName evidence="1">Uncharacterized protein</fullName>
    </submittedName>
</protein>
<evidence type="ECO:0000313" key="2">
    <source>
        <dbReference type="Proteomes" id="UP000738517"/>
    </source>
</evidence>
<dbReference type="RefSeq" id="WP_160658482.1">
    <property type="nucleotide sequence ID" value="NZ_RSEJ01000058.1"/>
</dbReference>
<reference evidence="1 2" key="1">
    <citation type="journal article" date="2017" name="Int. J. Syst. Evol. Microbiol.">
        <title>Photobacterium alginatilyticum sp. nov., a marine bacterium isolated from bottom seawater.</title>
        <authorList>
            <person name="Wang X."/>
            <person name="Wang Y."/>
            <person name="Yang X."/>
            <person name="Sun H."/>
            <person name="Li B."/>
            <person name="Zhang X.H."/>
        </authorList>
    </citation>
    <scope>NUCLEOTIDE SEQUENCE [LARGE SCALE GENOMIC DNA]</scope>
    <source>
        <strain evidence="1 2">P03D4</strain>
    </source>
</reference>
<sequence>MSIIFDLKNSENSWADSVNEALANDLPEYIGKHGEVGTEKWWKNYDSGLIAYSKALGRVSFVGKRQDFLNEEWDIVEIVQGTERIEYDRLGYWESDEIVVGAKVLVESFEISLQQKYGPMKFCFERLVQVIET</sequence>
<evidence type="ECO:0000313" key="1">
    <source>
        <dbReference type="EMBL" id="NBI56238.1"/>
    </source>
</evidence>
<name>A0ABW9YT02_9GAMM</name>
<organism evidence="1 2">
    <name type="scientific">Photobacterium alginatilyticum</name>
    <dbReference type="NCBI Taxonomy" id="1775171"/>
    <lineage>
        <taxon>Bacteria</taxon>
        <taxon>Pseudomonadati</taxon>
        <taxon>Pseudomonadota</taxon>
        <taxon>Gammaproteobacteria</taxon>
        <taxon>Vibrionales</taxon>
        <taxon>Vibrionaceae</taxon>
        <taxon>Photobacterium</taxon>
    </lineage>
</organism>
<comment type="caution">
    <text evidence="1">The sequence shown here is derived from an EMBL/GenBank/DDBJ whole genome shotgun (WGS) entry which is preliminary data.</text>
</comment>
<accession>A0ABW9YT02</accession>
<dbReference type="EMBL" id="RSEJ01000058">
    <property type="protein sequence ID" value="NBI56238.1"/>
    <property type="molecule type" value="Genomic_DNA"/>
</dbReference>